<dbReference type="EMBL" id="AP026708">
    <property type="protein sequence ID" value="BDQ34872.1"/>
    <property type="molecule type" value="Genomic_DNA"/>
</dbReference>
<proteinExistence type="predicted"/>
<dbReference type="Pfam" id="PF00497">
    <property type="entry name" value="SBP_bac_3"/>
    <property type="match status" value="1"/>
</dbReference>
<evidence type="ECO:0000256" key="1">
    <source>
        <dbReference type="ARBA" id="ARBA00022729"/>
    </source>
</evidence>
<gene>
    <name evidence="3" type="ORF">JCM14722_24140</name>
</gene>
<keyword evidence="1" id="KW-0732">Signal</keyword>
<dbReference type="Proteomes" id="UP001061361">
    <property type="component" value="Chromosome"/>
</dbReference>
<sequence length="253" mass="28084">MSKINMGFLFGLLLLITLPVVPARAGDSVLLTSGEWPPFFSESLPGGGMGNRVVAESFKLVGLSVEFLYQPWIRAMQTARYGPAIGSSGWLRTPEREQFFLFSDPIFTSRRVFFHRRDHAFDWQTLADIKDMRVAVTLGSADEFPFDDILSSGGGKVDIAQSYASGMRKLAAGRVDIYACNLDVGLHVLKHQLRTGEAALITYHPRSIFEETNHLIISRRLRDAEAVMARFNAGLRRLKESGRYGVVLGGEGN</sequence>
<dbReference type="InterPro" id="IPR001638">
    <property type="entry name" value="Solute-binding_3/MltF_N"/>
</dbReference>
<protein>
    <recommendedName>
        <fullName evidence="2">Solute-binding protein family 3/N-terminal domain-containing protein</fullName>
    </recommendedName>
</protein>
<dbReference type="PANTHER" id="PTHR35936">
    <property type="entry name" value="MEMBRANE-BOUND LYTIC MUREIN TRANSGLYCOSYLASE F"/>
    <property type="match status" value="1"/>
</dbReference>
<dbReference type="PANTHER" id="PTHR35936:SF25">
    <property type="entry name" value="ABC TRANSPORTER SUBSTRATE-BINDING PROTEIN"/>
    <property type="match status" value="1"/>
</dbReference>
<feature type="domain" description="Solute-binding protein family 3/N-terminal" evidence="2">
    <location>
        <begin position="33"/>
        <end position="244"/>
    </location>
</feature>
<evidence type="ECO:0000259" key="2">
    <source>
        <dbReference type="Pfam" id="PF00497"/>
    </source>
</evidence>
<evidence type="ECO:0000313" key="4">
    <source>
        <dbReference type="Proteomes" id="UP001061361"/>
    </source>
</evidence>
<dbReference type="Gene3D" id="3.40.190.10">
    <property type="entry name" value="Periplasmic binding protein-like II"/>
    <property type="match status" value="2"/>
</dbReference>
<evidence type="ECO:0000313" key="3">
    <source>
        <dbReference type="EMBL" id="BDQ34872.1"/>
    </source>
</evidence>
<dbReference type="RefSeq" id="WP_264981761.1">
    <property type="nucleotide sequence ID" value="NZ_AP026708.1"/>
</dbReference>
<organism evidence="3 4">
    <name type="scientific">Pseudodesulfovibrio portus</name>
    <dbReference type="NCBI Taxonomy" id="231439"/>
    <lineage>
        <taxon>Bacteria</taxon>
        <taxon>Pseudomonadati</taxon>
        <taxon>Thermodesulfobacteriota</taxon>
        <taxon>Desulfovibrionia</taxon>
        <taxon>Desulfovibrionales</taxon>
        <taxon>Desulfovibrionaceae</taxon>
    </lineage>
</organism>
<name>A0ABM8ATP5_9BACT</name>
<dbReference type="SUPFAM" id="SSF53850">
    <property type="entry name" value="Periplasmic binding protein-like II"/>
    <property type="match status" value="1"/>
</dbReference>
<reference evidence="3" key="1">
    <citation type="submission" date="2022-08" db="EMBL/GenBank/DDBJ databases">
        <title>Genome Sequence of the sulphate-reducing bacterium, Pseudodesulfovibrio portus JCM14722.</title>
        <authorList>
            <person name="Kondo R."/>
            <person name="Kataoka T."/>
        </authorList>
    </citation>
    <scope>NUCLEOTIDE SEQUENCE</scope>
    <source>
        <strain evidence="3">JCM 14722</strain>
    </source>
</reference>
<keyword evidence="4" id="KW-1185">Reference proteome</keyword>
<accession>A0ABM8ATP5</accession>